<evidence type="ECO:0000313" key="1">
    <source>
        <dbReference type="EMBL" id="EOY11846.1"/>
    </source>
</evidence>
<dbReference type="AlphaFoldDB" id="A0A061F481"/>
<gene>
    <name evidence="1" type="ORF">TCM_030517</name>
</gene>
<protein>
    <submittedName>
        <fullName evidence="1">Uncharacterized protein</fullName>
    </submittedName>
</protein>
<organism evidence="1 2">
    <name type="scientific">Theobroma cacao</name>
    <name type="common">Cacao</name>
    <name type="synonym">Cocoa</name>
    <dbReference type="NCBI Taxonomy" id="3641"/>
    <lineage>
        <taxon>Eukaryota</taxon>
        <taxon>Viridiplantae</taxon>
        <taxon>Streptophyta</taxon>
        <taxon>Embryophyta</taxon>
        <taxon>Tracheophyta</taxon>
        <taxon>Spermatophyta</taxon>
        <taxon>Magnoliopsida</taxon>
        <taxon>eudicotyledons</taxon>
        <taxon>Gunneridae</taxon>
        <taxon>Pentapetalae</taxon>
        <taxon>rosids</taxon>
        <taxon>malvids</taxon>
        <taxon>Malvales</taxon>
        <taxon>Malvaceae</taxon>
        <taxon>Byttnerioideae</taxon>
        <taxon>Theobroma</taxon>
    </lineage>
</organism>
<dbReference type="Gramene" id="EOY11846">
    <property type="protein sequence ID" value="EOY11846"/>
    <property type="gene ID" value="TCM_030517"/>
</dbReference>
<proteinExistence type="predicted"/>
<evidence type="ECO:0000313" key="2">
    <source>
        <dbReference type="Proteomes" id="UP000026915"/>
    </source>
</evidence>
<keyword evidence="2" id="KW-1185">Reference proteome</keyword>
<dbReference type="Proteomes" id="UP000026915">
    <property type="component" value="Chromosome 7"/>
</dbReference>
<sequence>MVKRASANPPNTARLWQDLPNDMNPGRLGCRQESSFWRKESAARTRQGLCAGLALSHHESINARIILSLHTFFHLHGRLITKDPKSYQINVSDRFEGSRWILSAPPDGLTCTFSA</sequence>
<accession>A0A061F481</accession>
<dbReference type="InParanoid" id="A0A061F481"/>
<reference evidence="1" key="1">
    <citation type="journal article" date="2013" name="Genome Biol.">
        <title>The genome sequence of the most widely cultivated cacao type and its use to identify candidate genes regulating pod color.</title>
        <authorList>
            <person name="Motamayor J.C."/>
            <person name="Mockaitis K."/>
            <person name="Schmutz J."/>
            <person name="Haiminen N."/>
            <person name="Iii D.L."/>
            <person name="Cornejo O."/>
            <person name="Findley S.D."/>
            <person name="Zheng P."/>
            <person name="Utro F."/>
            <person name="Royaert S."/>
            <person name="Saski C."/>
            <person name="Jenkins J."/>
            <person name="Podicheti R."/>
            <person name="Zhao M."/>
            <person name="Scheffler B.E."/>
            <person name="Stack J.C."/>
            <person name="Feltus F.A."/>
            <person name="Mustiga G.M."/>
            <person name="Amores F."/>
            <person name="Phillips W."/>
            <person name="Marelli J.P."/>
            <person name="May G.D."/>
            <person name="Shapiro H."/>
            <person name="Ma J."/>
            <person name="Bustamante C.D."/>
            <person name="Schnell R.J."/>
            <person name="Main D."/>
            <person name="Gilbert D."/>
            <person name="Parida L."/>
            <person name="Kuhn D.N."/>
        </authorList>
    </citation>
    <scope>NUCLEOTIDE SEQUENCE [LARGE SCALE GENOMIC DNA]</scope>
</reference>
<dbReference type="HOGENOM" id="CLU_2113386_0_0_1"/>
<name>A0A061F481_THECC</name>
<dbReference type="EMBL" id="CM001885">
    <property type="protein sequence ID" value="EOY11846.1"/>
    <property type="molecule type" value="Genomic_DNA"/>
</dbReference>